<comment type="caution">
    <text evidence="3">The sequence shown here is derived from an EMBL/GenBank/DDBJ whole genome shotgun (WGS) entry which is preliminary data.</text>
</comment>
<evidence type="ECO:0000313" key="4">
    <source>
        <dbReference type="Proteomes" id="UP000031971"/>
    </source>
</evidence>
<keyword evidence="4" id="KW-1185">Reference proteome</keyword>
<name>A0A0C2YSG0_PARME</name>
<dbReference type="SUPFAM" id="SSF69786">
    <property type="entry name" value="YggU-like"/>
    <property type="match status" value="1"/>
</dbReference>
<dbReference type="InterPro" id="IPR036591">
    <property type="entry name" value="YggU-like_sf"/>
</dbReference>
<dbReference type="EMBL" id="JXSL01000030">
    <property type="protein sequence ID" value="KIL97635.1"/>
    <property type="molecule type" value="Genomic_DNA"/>
</dbReference>
<gene>
    <name evidence="3" type="ORF">CCC_00696</name>
</gene>
<reference evidence="3 4" key="1">
    <citation type="submission" date="2015-01" db="EMBL/GenBank/DDBJ databases">
        <title>Genome Sequence of Magnetospirillum magnetotacticum Strain MS-1.</title>
        <authorList>
            <person name="Marinov G.K."/>
            <person name="Smalley M.D."/>
            <person name="DeSalvo G."/>
        </authorList>
    </citation>
    <scope>NUCLEOTIDE SEQUENCE [LARGE SCALE GENOMIC DNA]</scope>
    <source>
        <strain evidence="3 4">MS-1</strain>
    </source>
</reference>
<dbReference type="InterPro" id="IPR003746">
    <property type="entry name" value="DUF167"/>
</dbReference>
<dbReference type="Gene3D" id="3.30.1200.10">
    <property type="entry name" value="YggU-like"/>
    <property type="match status" value="1"/>
</dbReference>
<dbReference type="Pfam" id="PF02594">
    <property type="entry name" value="DUF167"/>
    <property type="match status" value="1"/>
</dbReference>
<dbReference type="RefSeq" id="WP_041042039.1">
    <property type="nucleotide sequence ID" value="NZ_JXSL01000030.1"/>
</dbReference>
<dbReference type="OrthoDB" id="9801972at2"/>
<dbReference type="NCBIfam" id="TIGR00251">
    <property type="entry name" value="DUF167 family protein"/>
    <property type="match status" value="1"/>
</dbReference>
<dbReference type="STRING" id="272627.CCC_00696"/>
<organism evidence="3 4">
    <name type="scientific">Paramagnetospirillum magnetotacticum MS-1</name>
    <dbReference type="NCBI Taxonomy" id="272627"/>
    <lineage>
        <taxon>Bacteria</taxon>
        <taxon>Pseudomonadati</taxon>
        <taxon>Pseudomonadota</taxon>
        <taxon>Alphaproteobacteria</taxon>
        <taxon>Rhodospirillales</taxon>
        <taxon>Magnetospirillaceae</taxon>
        <taxon>Paramagnetospirillum</taxon>
    </lineage>
</organism>
<proteinExistence type="inferred from homology"/>
<dbReference type="Proteomes" id="UP000031971">
    <property type="component" value="Unassembled WGS sequence"/>
</dbReference>
<dbReference type="AlphaFoldDB" id="A0A0C2YSG0"/>
<comment type="similarity">
    <text evidence="1 2">Belongs to the UPF0235 family.</text>
</comment>
<dbReference type="HAMAP" id="MF_00634">
    <property type="entry name" value="UPF0235"/>
    <property type="match status" value="1"/>
</dbReference>
<dbReference type="SMART" id="SM01152">
    <property type="entry name" value="DUF167"/>
    <property type="match status" value="1"/>
</dbReference>
<evidence type="ECO:0000256" key="2">
    <source>
        <dbReference type="HAMAP-Rule" id="MF_00634"/>
    </source>
</evidence>
<evidence type="ECO:0000256" key="1">
    <source>
        <dbReference type="ARBA" id="ARBA00010364"/>
    </source>
</evidence>
<sequence length="108" mass="11569">MSPSPFTACAAGLKVAVRLTPKASRDRIMGAAPEADGSVVLKAQVTTVPEDGKANAALLKLLSKAWKIPKSDMDIVLGATDRRKVILISGDSEVLRKRLDEWMASNHD</sequence>
<accession>A0A0C2YSG0</accession>
<protein>
    <recommendedName>
        <fullName evidence="2">UPF0235 protein CCC_00696</fullName>
    </recommendedName>
</protein>
<evidence type="ECO:0000313" key="3">
    <source>
        <dbReference type="EMBL" id="KIL97635.1"/>
    </source>
</evidence>